<evidence type="ECO:0000313" key="1">
    <source>
        <dbReference type="EMBL" id="MFC6363731.1"/>
    </source>
</evidence>
<proteinExistence type="predicted"/>
<organism evidence="1 2">
    <name type="scientific">Tatumella punctata</name>
    <dbReference type="NCBI Taxonomy" id="399969"/>
    <lineage>
        <taxon>Bacteria</taxon>
        <taxon>Pseudomonadati</taxon>
        <taxon>Pseudomonadota</taxon>
        <taxon>Gammaproteobacteria</taxon>
        <taxon>Enterobacterales</taxon>
        <taxon>Erwiniaceae</taxon>
        <taxon>Tatumella</taxon>
    </lineage>
</organism>
<keyword evidence="2" id="KW-1185">Reference proteome</keyword>
<gene>
    <name evidence="1" type="ORF">ACFP73_16950</name>
</gene>
<name>A0ABW1VT60_9GAMM</name>
<dbReference type="EMBL" id="JBHSUC010000075">
    <property type="protein sequence ID" value="MFC6363731.1"/>
    <property type="molecule type" value="Genomic_DNA"/>
</dbReference>
<comment type="caution">
    <text evidence="1">The sequence shown here is derived from an EMBL/GenBank/DDBJ whole genome shotgun (WGS) entry which is preliminary data.</text>
</comment>
<accession>A0ABW1VT60</accession>
<feature type="non-terminal residue" evidence="1">
    <location>
        <position position="1"/>
    </location>
</feature>
<sequence length="74" mass="8175">GQRFPEVEMSLNLKIECSDVQMRGAMRPGKVSVSLEDCALDGLTSEQQTELCGQMDFNVLVEYVNSLLEVNHAA</sequence>
<dbReference type="RefSeq" id="WP_385960009.1">
    <property type="nucleotide sequence ID" value="NZ_JBHSUC010000075.1"/>
</dbReference>
<reference evidence="2" key="1">
    <citation type="journal article" date="2019" name="Int. J. Syst. Evol. Microbiol.">
        <title>The Global Catalogue of Microorganisms (GCM) 10K type strain sequencing project: providing services to taxonomists for standard genome sequencing and annotation.</title>
        <authorList>
            <consortium name="The Broad Institute Genomics Platform"/>
            <consortium name="The Broad Institute Genome Sequencing Center for Infectious Disease"/>
            <person name="Wu L."/>
            <person name="Ma J."/>
        </authorList>
    </citation>
    <scope>NUCLEOTIDE SEQUENCE [LARGE SCALE GENOMIC DNA]</scope>
    <source>
        <strain evidence="2">CGMCC 4.1530</strain>
    </source>
</reference>
<protein>
    <submittedName>
        <fullName evidence="1">Uncharacterized protein</fullName>
    </submittedName>
</protein>
<dbReference type="Proteomes" id="UP001596215">
    <property type="component" value="Unassembled WGS sequence"/>
</dbReference>
<evidence type="ECO:0000313" key="2">
    <source>
        <dbReference type="Proteomes" id="UP001596215"/>
    </source>
</evidence>